<feature type="transmembrane region" description="Helical" evidence="7">
    <location>
        <begin position="294"/>
        <end position="317"/>
    </location>
</feature>
<name>A0A7W6CH85_9SPHN</name>
<feature type="transmembrane region" description="Helical" evidence="7">
    <location>
        <begin position="169"/>
        <end position="194"/>
    </location>
</feature>
<evidence type="ECO:0000256" key="4">
    <source>
        <dbReference type="ARBA" id="ARBA00022692"/>
    </source>
</evidence>
<evidence type="ECO:0000256" key="2">
    <source>
        <dbReference type="ARBA" id="ARBA00007430"/>
    </source>
</evidence>
<dbReference type="AlphaFoldDB" id="A0A7W6CH85"/>
<sequence length="507" mass="53717">MTAPSPTDDGREPATMSVANAAVWAMAGQYLSFAIQFLTSVIISRFFLTPPEVGLFSIALAAAMVVSVLQDFGLTRYIAGLPRIDAEAQARCSSVALTFSFVVAGLIAALALPMAHAYHQPALAPMLLIIAGSYLFVPLAVVPMALMARTMSFRCHFSVNVGGALAQGIVALTLAAMGFSAFALAWATLANGAARGIIAQWMRPALPWPLRFDGVKPIVTTGSRLTFLYGWGALGTRTPDMIVGKLLGLLAVGLYSRATSLSDQFRMLMSGAIGSVFFPAFARIRDRGDPLGPAYARVIAGYTAIIWPGMAGLALAAAPVVRLLYGAKWMAVAPLLSTISLTEIFLVMLPMHTDLSILMGRTNRLIGLYMVDTAVSLSLLAAGSLLWGTQGAAFSRLIYGAFWVLLYGRFIHGIAGFNVRAVILIYAKSAIACLAALAPLVLTYLLWAGPYVISTGLLFANVALGGGLWLAAMIGLHHPALDDLIGLVAHLPGGRKIHPLLRTMVRV</sequence>
<dbReference type="RefSeq" id="WP_343059004.1">
    <property type="nucleotide sequence ID" value="NZ_JACIDX010000004.1"/>
</dbReference>
<feature type="transmembrane region" description="Helical" evidence="7">
    <location>
        <begin position="453"/>
        <end position="476"/>
    </location>
</feature>
<feature type="transmembrane region" description="Helical" evidence="7">
    <location>
        <begin position="21"/>
        <end position="47"/>
    </location>
</feature>
<dbReference type="InterPro" id="IPR050833">
    <property type="entry name" value="Poly_Biosynth_Transport"/>
</dbReference>
<dbReference type="EMBL" id="JACIDX010000004">
    <property type="protein sequence ID" value="MBB3954293.1"/>
    <property type="molecule type" value="Genomic_DNA"/>
</dbReference>
<feature type="transmembrane region" description="Helical" evidence="7">
    <location>
        <begin position="95"/>
        <end position="116"/>
    </location>
</feature>
<reference evidence="8 9" key="1">
    <citation type="submission" date="2020-08" db="EMBL/GenBank/DDBJ databases">
        <title>Genomic Encyclopedia of Type Strains, Phase IV (KMG-IV): sequencing the most valuable type-strain genomes for metagenomic binning, comparative biology and taxonomic classification.</title>
        <authorList>
            <person name="Goeker M."/>
        </authorList>
    </citation>
    <scope>NUCLEOTIDE SEQUENCE [LARGE SCALE GENOMIC DNA]</scope>
    <source>
        <strain evidence="8 9">DSM 27057</strain>
    </source>
</reference>
<evidence type="ECO:0000256" key="1">
    <source>
        <dbReference type="ARBA" id="ARBA00004651"/>
    </source>
</evidence>
<keyword evidence="6 7" id="KW-0472">Membrane</keyword>
<keyword evidence="3" id="KW-1003">Cell membrane</keyword>
<evidence type="ECO:0000313" key="9">
    <source>
        <dbReference type="Proteomes" id="UP000548867"/>
    </source>
</evidence>
<feature type="transmembrane region" description="Helical" evidence="7">
    <location>
        <begin position="393"/>
        <end position="411"/>
    </location>
</feature>
<keyword evidence="4 7" id="KW-0812">Transmembrane</keyword>
<evidence type="ECO:0000256" key="5">
    <source>
        <dbReference type="ARBA" id="ARBA00022989"/>
    </source>
</evidence>
<organism evidence="8 9">
    <name type="scientific">Novosphingobium sediminicola</name>
    <dbReference type="NCBI Taxonomy" id="563162"/>
    <lineage>
        <taxon>Bacteria</taxon>
        <taxon>Pseudomonadati</taxon>
        <taxon>Pseudomonadota</taxon>
        <taxon>Alphaproteobacteria</taxon>
        <taxon>Sphingomonadales</taxon>
        <taxon>Sphingomonadaceae</taxon>
        <taxon>Novosphingobium</taxon>
    </lineage>
</organism>
<feature type="transmembrane region" description="Helical" evidence="7">
    <location>
        <begin position="53"/>
        <end position="74"/>
    </location>
</feature>
<comment type="similarity">
    <text evidence="2">Belongs to the polysaccharide synthase family.</text>
</comment>
<dbReference type="Proteomes" id="UP000548867">
    <property type="component" value="Unassembled WGS sequence"/>
</dbReference>
<evidence type="ECO:0000313" key="8">
    <source>
        <dbReference type="EMBL" id="MBB3954293.1"/>
    </source>
</evidence>
<comment type="caution">
    <text evidence="8">The sequence shown here is derived from an EMBL/GenBank/DDBJ whole genome shotgun (WGS) entry which is preliminary data.</text>
</comment>
<dbReference type="PANTHER" id="PTHR30250:SF10">
    <property type="entry name" value="LIPOPOLYSACCHARIDE BIOSYNTHESIS PROTEIN WZXC"/>
    <property type="match status" value="1"/>
</dbReference>
<protein>
    <submittedName>
        <fullName evidence="8">O-antigen/teichoic acid export membrane protein</fullName>
    </submittedName>
</protein>
<accession>A0A7W6CH85</accession>
<evidence type="ECO:0000256" key="7">
    <source>
        <dbReference type="SAM" id="Phobius"/>
    </source>
</evidence>
<keyword evidence="9" id="KW-1185">Reference proteome</keyword>
<feature type="transmembrane region" description="Helical" evidence="7">
    <location>
        <begin position="329"/>
        <end position="353"/>
    </location>
</feature>
<feature type="transmembrane region" description="Helical" evidence="7">
    <location>
        <begin position="264"/>
        <end position="282"/>
    </location>
</feature>
<evidence type="ECO:0000256" key="6">
    <source>
        <dbReference type="ARBA" id="ARBA00023136"/>
    </source>
</evidence>
<proteinExistence type="inferred from homology"/>
<dbReference type="PANTHER" id="PTHR30250">
    <property type="entry name" value="PST FAMILY PREDICTED COLANIC ACID TRANSPORTER"/>
    <property type="match status" value="1"/>
</dbReference>
<comment type="subcellular location">
    <subcellularLocation>
        <location evidence="1">Cell membrane</location>
        <topology evidence="1">Multi-pass membrane protein</topology>
    </subcellularLocation>
</comment>
<feature type="transmembrane region" description="Helical" evidence="7">
    <location>
        <begin position="122"/>
        <end position="148"/>
    </location>
</feature>
<feature type="transmembrane region" description="Helical" evidence="7">
    <location>
        <begin position="365"/>
        <end position="387"/>
    </location>
</feature>
<dbReference type="GO" id="GO:0005886">
    <property type="term" value="C:plasma membrane"/>
    <property type="evidence" value="ECO:0007669"/>
    <property type="project" value="UniProtKB-SubCell"/>
</dbReference>
<gene>
    <name evidence="8" type="ORF">GGR38_001220</name>
</gene>
<keyword evidence="5 7" id="KW-1133">Transmembrane helix</keyword>
<evidence type="ECO:0000256" key="3">
    <source>
        <dbReference type="ARBA" id="ARBA00022475"/>
    </source>
</evidence>
<feature type="transmembrane region" description="Helical" evidence="7">
    <location>
        <begin position="423"/>
        <end position="447"/>
    </location>
</feature>
<dbReference type="Pfam" id="PF13440">
    <property type="entry name" value="Polysacc_synt_3"/>
    <property type="match status" value="1"/>
</dbReference>